<keyword evidence="3" id="KW-1185">Reference proteome</keyword>
<organism evidence="2 3">
    <name type="scientific">Hirundo rustica rustica</name>
    <dbReference type="NCBI Taxonomy" id="333673"/>
    <lineage>
        <taxon>Eukaryota</taxon>
        <taxon>Metazoa</taxon>
        <taxon>Chordata</taxon>
        <taxon>Craniata</taxon>
        <taxon>Vertebrata</taxon>
        <taxon>Euteleostomi</taxon>
        <taxon>Archelosauria</taxon>
        <taxon>Archosauria</taxon>
        <taxon>Dinosauria</taxon>
        <taxon>Saurischia</taxon>
        <taxon>Theropoda</taxon>
        <taxon>Coelurosauria</taxon>
        <taxon>Aves</taxon>
        <taxon>Neognathae</taxon>
        <taxon>Neoaves</taxon>
        <taxon>Telluraves</taxon>
        <taxon>Australaves</taxon>
        <taxon>Passeriformes</taxon>
        <taxon>Sylvioidea</taxon>
        <taxon>Hirundinidae</taxon>
        <taxon>Hirundo</taxon>
    </lineage>
</organism>
<dbReference type="Proteomes" id="UP000269221">
    <property type="component" value="Unassembled WGS sequence"/>
</dbReference>
<dbReference type="AlphaFoldDB" id="A0A3M0JGV6"/>
<keyword evidence="1" id="KW-1133">Transmembrane helix</keyword>
<evidence type="ECO:0000313" key="2">
    <source>
        <dbReference type="EMBL" id="RMC00302.1"/>
    </source>
</evidence>
<gene>
    <name evidence="2" type="ORF">DUI87_22909</name>
</gene>
<protein>
    <submittedName>
        <fullName evidence="2">Uncharacterized protein</fullName>
    </submittedName>
</protein>
<evidence type="ECO:0000256" key="1">
    <source>
        <dbReference type="SAM" id="Phobius"/>
    </source>
</evidence>
<name>A0A3M0JGV6_HIRRU</name>
<keyword evidence="1" id="KW-0472">Membrane</keyword>
<reference evidence="2 3" key="1">
    <citation type="submission" date="2018-07" db="EMBL/GenBank/DDBJ databases">
        <title>A high quality draft genome assembly of the barn swallow (H. rustica rustica).</title>
        <authorList>
            <person name="Formenti G."/>
            <person name="Chiara M."/>
            <person name="Poveda L."/>
            <person name="Francoijs K.-J."/>
            <person name="Bonisoli-Alquati A."/>
            <person name="Canova L."/>
            <person name="Gianfranceschi L."/>
            <person name="Horner D.S."/>
            <person name="Saino N."/>
        </authorList>
    </citation>
    <scope>NUCLEOTIDE SEQUENCE [LARGE SCALE GENOMIC DNA]</scope>
    <source>
        <strain evidence="2">Chelidonia</strain>
        <tissue evidence="2">Blood</tissue>
    </source>
</reference>
<feature type="transmembrane region" description="Helical" evidence="1">
    <location>
        <begin position="51"/>
        <end position="69"/>
    </location>
</feature>
<dbReference type="EMBL" id="QRBI01000144">
    <property type="protein sequence ID" value="RMC00302.1"/>
    <property type="molecule type" value="Genomic_DNA"/>
</dbReference>
<accession>A0A3M0JGV6</accession>
<proteinExistence type="predicted"/>
<comment type="caution">
    <text evidence="2">The sequence shown here is derived from an EMBL/GenBank/DDBJ whole genome shotgun (WGS) entry which is preliminary data.</text>
</comment>
<keyword evidence="1" id="KW-0812">Transmembrane</keyword>
<evidence type="ECO:0000313" key="3">
    <source>
        <dbReference type="Proteomes" id="UP000269221"/>
    </source>
</evidence>
<sequence>MVTKALLSKGNVSTMSYQVLSAAHISAQQHKGAEPQHKLQSWTIYKRQSRGNLIPGFVLFYTIVLFYTFKPDPWKELDQISTLETYLGKRSRIKMGTELPTAPLPPFCV</sequence>